<dbReference type="PRINTS" id="PR00463">
    <property type="entry name" value="EP450I"/>
</dbReference>
<dbReference type="Proteomes" id="UP000219338">
    <property type="component" value="Unassembled WGS sequence"/>
</dbReference>
<dbReference type="InterPro" id="IPR027469">
    <property type="entry name" value="Cation_efflux_TMD_sf"/>
</dbReference>
<feature type="transmembrane region" description="Helical" evidence="9">
    <location>
        <begin position="746"/>
        <end position="768"/>
    </location>
</feature>
<dbReference type="EMBL" id="FUEG01000002">
    <property type="protein sequence ID" value="SJK99797.1"/>
    <property type="molecule type" value="Genomic_DNA"/>
</dbReference>
<dbReference type="GO" id="GO:0005506">
    <property type="term" value="F:iron ion binding"/>
    <property type="evidence" value="ECO:0007669"/>
    <property type="project" value="InterPro"/>
</dbReference>
<organism evidence="12 13">
    <name type="scientific">Armillaria ostoyae</name>
    <name type="common">Armillaria root rot fungus</name>
    <dbReference type="NCBI Taxonomy" id="47428"/>
    <lineage>
        <taxon>Eukaryota</taxon>
        <taxon>Fungi</taxon>
        <taxon>Dikarya</taxon>
        <taxon>Basidiomycota</taxon>
        <taxon>Agaricomycotina</taxon>
        <taxon>Agaricomycetes</taxon>
        <taxon>Agaricomycetidae</taxon>
        <taxon>Agaricales</taxon>
        <taxon>Marasmiineae</taxon>
        <taxon>Physalacriaceae</taxon>
        <taxon>Armillaria</taxon>
    </lineage>
</organism>
<evidence type="ECO:0000313" key="12">
    <source>
        <dbReference type="EMBL" id="SJK99797.1"/>
    </source>
</evidence>
<proteinExistence type="predicted"/>
<gene>
    <name evidence="12" type="ORF">ARMOST_03108</name>
</gene>
<feature type="domain" description="Cation efflux protein cytoplasmic" evidence="11">
    <location>
        <begin position="853"/>
        <end position="911"/>
    </location>
</feature>
<evidence type="ECO:0000256" key="1">
    <source>
        <dbReference type="ARBA" id="ARBA00004141"/>
    </source>
</evidence>
<dbReference type="Pfam" id="PF00067">
    <property type="entry name" value="p450"/>
    <property type="match status" value="1"/>
</dbReference>
<comment type="cofactor">
    <cofactor evidence="8">
        <name>heme</name>
        <dbReference type="ChEBI" id="CHEBI:30413"/>
    </cofactor>
</comment>
<feature type="domain" description="Cation efflux protein transmembrane" evidence="10">
    <location>
        <begin position="639"/>
        <end position="818"/>
    </location>
</feature>
<keyword evidence="13" id="KW-1185">Reference proteome</keyword>
<dbReference type="SUPFAM" id="SSF161111">
    <property type="entry name" value="Cation efflux protein transmembrane domain-like"/>
    <property type="match status" value="1"/>
</dbReference>
<dbReference type="NCBIfam" id="TIGR01297">
    <property type="entry name" value="CDF"/>
    <property type="match status" value="1"/>
</dbReference>
<dbReference type="Gene3D" id="3.30.70.1350">
    <property type="entry name" value="Cation efflux protein, cytoplasmic domain"/>
    <property type="match status" value="1"/>
</dbReference>
<protein>
    <submittedName>
        <fullName evidence="12">Uncharacterized protein</fullName>
    </submittedName>
</protein>
<evidence type="ECO:0000256" key="8">
    <source>
        <dbReference type="PIRSR" id="PIRSR602401-1"/>
    </source>
</evidence>
<feature type="transmembrane region" description="Helical" evidence="9">
    <location>
        <begin position="707"/>
        <end position="725"/>
    </location>
</feature>
<dbReference type="InterPro" id="IPR001128">
    <property type="entry name" value="Cyt_P450"/>
</dbReference>
<name>A0A284QTM0_ARMOS</name>
<dbReference type="InterPro" id="IPR002401">
    <property type="entry name" value="Cyt_P450_E_grp-I"/>
</dbReference>
<dbReference type="GO" id="GO:0016705">
    <property type="term" value="F:oxidoreductase activity, acting on paired donors, with incorporation or reduction of molecular oxygen"/>
    <property type="evidence" value="ECO:0007669"/>
    <property type="project" value="InterPro"/>
</dbReference>
<dbReference type="InterPro" id="IPR002524">
    <property type="entry name" value="Cation_efflux"/>
</dbReference>
<feature type="transmembrane region" description="Helical" evidence="9">
    <location>
        <begin position="637"/>
        <end position="658"/>
    </location>
</feature>
<dbReference type="PANTHER" id="PTHR43840">
    <property type="entry name" value="MITOCHONDRIAL METAL TRANSPORTER 1-RELATED"/>
    <property type="match status" value="1"/>
</dbReference>
<evidence type="ECO:0000256" key="3">
    <source>
        <dbReference type="ARBA" id="ARBA00022692"/>
    </source>
</evidence>
<evidence type="ECO:0000259" key="11">
    <source>
        <dbReference type="Pfam" id="PF16916"/>
    </source>
</evidence>
<sequence length="924" mass="103250">METAILLLSTFLVIALSTLLLRRRRSVVRQLRGPPSNSWLFGHEYMTQHQDQVGDLEFSWYREYGSAYRAAGCYGQDILAIADPKALQYITQGAGYRYPKSADFEFSLNFLFGLGILTAAGSVHQRHRKVMNPAFSAGQLRTFLSLFQRTTRHFSRKLTDLIEGGQSTLNMNQWLGKLTLDIIGESAFGYQFGGIDNDDNELTKMLNNLFHDAGVLPSRAAVLIAAVPRVLPTPLLYLISLIPSRLKKRYTDLNVLMKDTGRQVLKQNQEGGVASSNGKDILSILARANADEEQKKRLSDDEVLAQVATLTLAGHETTASTLTWLLYELCNHPEHQKRIRQEIAEVRTRVGAEDDLSSTDYDSMPFMNAAIKETLRLYPILPAIMRVAGSDDVIPLLEPVTTSTGAKLTGIPVKKGQLIQLGFGYYNRHPTVWGPTANVWNPDRFLGELDKTTPVGVYANVLSFSGGVRSCIGWRFAVMEMQAVIFELVESFKLSLPKEDLQIKRQPAFIMLPMVRDEMAKAVQTSTPTTSASDISTDLDSKWTATSSISSKAQDVEASGTSTVTGRSVDPLNLRNGIRSDSELAELRRRTKGKRRAAVVKYQNRQNNLIAYLLKPLDQHTSDAKDEEESARLWVKIAVWASLISNLALCVIQMYAAISSVSLSLLATGIDSVFDIGSNVVLFWLYLKAEKLDVNKWPVGGARLENIGNIVYGSLMSSVNLIVVVESVRSLVSKENDELKDFHIPSIIAVAAALSVKLMLFILCYPFRKNSSQVAVLWEDHRNDLWINTFGILMSTGGSKLRWYLDPMGAIIASIIIAWTRSIYRQFEFLAGKSAPHEFLQLLIYKSMTFSDDIVQLDTVRAYHSGPDYFVEIDIVMDGSTPLYKAHDISQQLQDKIEELPTVERAFVHVDYETTHSPEHRKPT</sequence>
<dbReference type="SUPFAM" id="SSF160240">
    <property type="entry name" value="Cation efflux protein cytoplasmic domain-like"/>
    <property type="match status" value="1"/>
</dbReference>
<dbReference type="InterPro" id="IPR058533">
    <property type="entry name" value="Cation_efflux_TM"/>
</dbReference>
<keyword evidence="5 9" id="KW-1133">Transmembrane helix</keyword>
<comment type="subcellular location">
    <subcellularLocation>
        <location evidence="1">Membrane</location>
        <topology evidence="1">Multi-pass membrane protein</topology>
    </subcellularLocation>
</comment>
<dbReference type="SUPFAM" id="SSF48264">
    <property type="entry name" value="Cytochrome P450"/>
    <property type="match status" value="1"/>
</dbReference>
<keyword evidence="6 8" id="KW-0408">Iron</keyword>
<dbReference type="InterPro" id="IPR036837">
    <property type="entry name" value="Cation_efflux_CTD_sf"/>
</dbReference>
<feature type="transmembrane region" description="Helical" evidence="9">
    <location>
        <begin position="803"/>
        <end position="824"/>
    </location>
</feature>
<accession>A0A284QTM0</accession>
<keyword evidence="3 9" id="KW-0812">Transmembrane</keyword>
<reference evidence="13" key="1">
    <citation type="journal article" date="2017" name="Nat. Ecol. Evol.">
        <title>Genome expansion and lineage-specific genetic innovations in the forest pathogenic fungi Armillaria.</title>
        <authorList>
            <person name="Sipos G."/>
            <person name="Prasanna A.N."/>
            <person name="Walter M.C."/>
            <person name="O'Connor E."/>
            <person name="Balint B."/>
            <person name="Krizsan K."/>
            <person name="Kiss B."/>
            <person name="Hess J."/>
            <person name="Varga T."/>
            <person name="Slot J."/>
            <person name="Riley R."/>
            <person name="Boka B."/>
            <person name="Rigling D."/>
            <person name="Barry K."/>
            <person name="Lee J."/>
            <person name="Mihaltcheva S."/>
            <person name="LaButti K."/>
            <person name="Lipzen A."/>
            <person name="Waldron R."/>
            <person name="Moloney N.M."/>
            <person name="Sperisen C."/>
            <person name="Kredics L."/>
            <person name="Vagvoelgyi C."/>
            <person name="Patrignani A."/>
            <person name="Fitzpatrick D."/>
            <person name="Nagy I."/>
            <person name="Doyle S."/>
            <person name="Anderson J.B."/>
            <person name="Grigoriev I.V."/>
            <person name="Gueldener U."/>
            <person name="Muensterkoetter M."/>
            <person name="Nagy L.G."/>
        </authorList>
    </citation>
    <scope>NUCLEOTIDE SEQUENCE [LARGE SCALE GENOMIC DNA]</scope>
    <source>
        <strain evidence="13">C18/9</strain>
    </source>
</reference>
<dbReference type="InterPro" id="IPR017972">
    <property type="entry name" value="Cyt_P450_CS"/>
</dbReference>
<dbReference type="OrthoDB" id="78296at2759"/>
<evidence type="ECO:0000256" key="2">
    <source>
        <dbReference type="ARBA" id="ARBA00022448"/>
    </source>
</evidence>
<dbReference type="GO" id="GO:0020037">
    <property type="term" value="F:heme binding"/>
    <property type="evidence" value="ECO:0007669"/>
    <property type="project" value="InterPro"/>
</dbReference>
<dbReference type="PROSITE" id="PS00086">
    <property type="entry name" value="CYTOCHROME_P450"/>
    <property type="match status" value="1"/>
</dbReference>
<evidence type="ECO:0000256" key="9">
    <source>
        <dbReference type="SAM" id="Phobius"/>
    </source>
</evidence>
<dbReference type="GO" id="GO:0016020">
    <property type="term" value="C:membrane"/>
    <property type="evidence" value="ECO:0007669"/>
    <property type="project" value="UniProtKB-SubCell"/>
</dbReference>
<feature type="transmembrane region" description="Helical" evidence="9">
    <location>
        <begin position="665"/>
        <end position="687"/>
    </location>
</feature>
<keyword evidence="4 8" id="KW-0479">Metal-binding</keyword>
<dbReference type="GO" id="GO:0004497">
    <property type="term" value="F:monooxygenase activity"/>
    <property type="evidence" value="ECO:0007669"/>
    <property type="project" value="InterPro"/>
</dbReference>
<dbReference type="InterPro" id="IPR027470">
    <property type="entry name" value="Cation_efflux_CTD"/>
</dbReference>
<dbReference type="PANTHER" id="PTHR43840:SF12">
    <property type="entry name" value="CATION DIFFUSION FACILITATOR 1 (AFU_ORTHOLOGUE AFUA_1G14440)"/>
    <property type="match status" value="1"/>
</dbReference>
<evidence type="ECO:0000256" key="7">
    <source>
        <dbReference type="ARBA" id="ARBA00023136"/>
    </source>
</evidence>
<keyword evidence="8" id="KW-0349">Heme</keyword>
<dbReference type="PRINTS" id="PR00385">
    <property type="entry name" value="P450"/>
</dbReference>
<keyword evidence="2" id="KW-0813">Transport</keyword>
<dbReference type="Pfam" id="PF01545">
    <property type="entry name" value="Cation_efflux"/>
    <property type="match status" value="1"/>
</dbReference>
<dbReference type="InterPro" id="IPR050291">
    <property type="entry name" value="CDF_Transporter"/>
</dbReference>
<evidence type="ECO:0000256" key="6">
    <source>
        <dbReference type="ARBA" id="ARBA00023004"/>
    </source>
</evidence>
<evidence type="ECO:0000259" key="10">
    <source>
        <dbReference type="Pfam" id="PF01545"/>
    </source>
</evidence>
<dbReference type="AlphaFoldDB" id="A0A284QTM0"/>
<evidence type="ECO:0000256" key="5">
    <source>
        <dbReference type="ARBA" id="ARBA00022989"/>
    </source>
</evidence>
<feature type="binding site" description="axial binding residue" evidence="8">
    <location>
        <position position="471"/>
    </location>
    <ligand>
        <name>heme</name>
        <dbReference type="ChEBI" id="CHEBI:30413"/>
    </ligand>
    <ligandPart>
        <name>Fe</name>
        <dbReference type="ChEBI" id="CHEBI:18248"/>
    </ligandPart>
</feature>
<dbReference type="GO" id="GO:0030003">
    <property type="term" value="P:intracellular monoatomic cation homeostasis"/>
    <property type="evidence" value="ECO:0007669"/>
    <property type="project" value="UniProtKB-ARBA"/>
</dbReference>
<dbReference type="GO" id="GO:0098771">
    <property type="term" value="P:inorganic ion homeostasis"/>
    <property type="evidence" value="ECO:0007669"/>
    <property type="project" value="UniProtKB-ARBA"/>
</dbReference>
<dbReference type="Gene3D" id="1.20.1510.10">
    <property type="entry name" value="Cation efflux protein transmembrane domain"/>
    <property type="match status" value="1"/>
</dbReference>
<dbReference type="Pfam" id="PF16916">
    <property type="entry name" value="ZT_dimer"/>
    <property type="match status" value="1"/>
</dbReference>
<dbReference type="InterPro" id="IPR036396">
    <property type="entry name" value="Cyt_P450_sf"/>
</dbReference>
<dbReference type="FunFam" id="1.20.1510.10:FF:000005">
    <property type="entry name" value="Putative Cation diffusion facilitator 1"/>
    <property type="match status" value="1"/>
</dbReference>
<dbReference type="Gene3D" id="1.10.630.10">
    <property type="entry name" value="Cytochrome P450"/>
    <property type="match status" value="1"/>
</dbReference>
<evidence type="ECO:0000313" key="13">
    <source>
        <dbReference type="Proteomes" id="UP000219338"/>
    </source>
</evidence>
<dbReference type="GO" id="GO:0008324">
    <property type="term" value="F:monoatomic cation transmembrane transporter activity"/>
    <property type="evidence" value="ECO:0007669"/>
    <property type="project" value="InterPro"/>
</dbReference>
<keyword evidence="7 9" id="KW-0472">Membrane</keyword>
<evidence type="ECO:0000256" key="4">
    <source>
        <dbReference type="ARBA" id="ARBA00022723"/>
    </source>
</evidence>